<dbReference type="SUPFAM" id="SSF53720">
    <property type="entry name" value="ALDH-like"/>
    <property type="match status" value="1"/>
</dbReference>
<dbReference type="AlphaFoldDB" id="A0A381X9X3"/>
<protein>
    <recommendedName>
        <fullName evidence="4">Aldehyde dehydrogenase domain-containing protein</fullName>
    </recommendedName>
</protein>
<dbReference type="Pfam" id="PF00171">
    <property type="entry name" value="Aldedh"/>
    <property type="match status" value="1"/>
</dbReference>
<keyword evidence="3" id="KW-0520">NAD</keyword>
<dbReference type="PROSITE" id="PS00687">
    <property type="entry name" value="ALDEHYDE_DEHYDR_GLU"/>
    <property type="match status" value="1"/>
</dbReference>
<dbReference type="InterPro" id="IPR016163">
    <property type="entry name" value="Ald_DH_C"/>
</dbReference>
<feature type="domain" description="Aldehyde dehydrogenase" evidence="4">
    <location>
        <begin position="2"/>
        <end position="415"/>
    </location>
</feature>
<dbReference type="InterPro" id="IPR016162">
    <property type="entry name" value="Ald_DH_N"/>
</dbReference>
<dbReference type="FunFam" id="3.40.309.10:FF:000012">
    <property type="entry name" value="Betaine aldehyde dehydrogenase"/>
    <property type="match status" value="1"/>
</dbReference>
<evidence type="ECO:0000313" key="5">
    <source>
        <dbReference type="EMBL" id="SVA61291.1"/>
    </source>
</evidence>
<dbReference type="PANTHER" id="PTHR43720:SF2">
    <property type="entry name" value="2-AMINOMUCONIC SEMIALDEHYDE DEHYDROGENASE"/>
    <property type="match status" value="1"/>
</dbReference>
<evidence type="ECO:0000256" key="2">
    <source>
        <dbReference type="ARBA" id="ARBA00023002"/>
    </source>
</evidence>
<feature type="non-terminal residue" evidence="5">
    <location>
        <position position="1"/>
    </location>
</feature>
<evidence type="ECO:0000259" key="4">
    <source>
        <dbReference type="Pfam" id="PF00171"/>
    </source>
</evidence>
<evidence type="ECO:0000256" key="1">
    <source>
        <dbReference type="ARBA" id="ARBA00009986"/>
    </source>
</evidence>
<gene>
    <name evidence="5" type="ORF">METZ01_LOCUS114145</name>
</gene>
<dbReference type="InterPro" id="IPR029510">
    <property type="entry name" value="Ald_DH_CS_GLU"/>
</dbReference>
<dbReference type="Gene3D" id="3.40.605.10">
    <property type="entry name" value="Aldehyde Dehydrogenase, Chain A, domain 1"/>
    <property type="match status" value="1"/>
</dbReference>
<proteinExistence type="inferred from homology"/>
<sequence>VEARAKYLWRIADKIEEQLDELAEAETRDTGKPIGLSKKVDIPRAAANFRFFAGAVLNFSSESHQTGKTVINYTLRQPLGVVGCISPWNLPIYLFTWKIAPALATGNCVIGKPSELTPMTAFLLSEICIDAGLPPGVLNIVYGRGDTAGSALVNHKDISAVSFTGGTETGKIIAQSAAGQFKKVSLEMGGKNPAIVYSDCNYEKAVSTLVRSAFLNQGQVCLCSSRILIESELYDKFKTDFVRKADSLLVGDPMDMNTKLGAVISENHLNKILGYIDLAEEDGGTILCGGNPVKINGNCKNGWFMSPTVIDGLENKCRVNQEEIFGPVVTLIPFSNEEEAMSIANDSPYGLSATIWTQDIEKAHRTAEQLDTGTIWINCWLVRDLRTPFGGMKSSGMGREGGDEILRFFTEPKNICFTMG</sequence>
<comment type="similarity">
    <text evidence="1">Belongs to the aldehyde dehydrogenase family.</text>
</comment>
<organism evidence="5">
    <name type="scientific">marine metagenome</name>
    <dbReference type="NCBI Taxonomy" id="408172"/>
    <lineage>
        <taxon>unclassified sequences</taxon>
        <taxon>metagenomes</taxon>
        <taxon>ecological metagenomes</taxon>
    </lineage>
</organism>
<accession>A0A381X9X3</accession>
<evidence type="ECO:0000256" key="3">
    <source>
        <dbReference type="ARBA" id="ARBA00023027"/>
    </source>
</evidence>
<dbReference type="InterPro" id="IPR016160">
    <property type="entry name" value="Ald_DH_CS_CYS"/>
</dbReference>
<dbReference type="GO" id="GO:0016620">
    <property type="term" value="F:oxidoreductase activity, acting on the aldehyde or oxo group of donors, NAD or NADP as acceptor"/>
    <property type="evidence" value="ECO:0007669"/>
    <property type="project" value="InterPro"/>
</dbReference>
<reference evidence="5" key="1">
    <citation type="submission" date="2018-05" db="EMBL/GenBank/DDBJ databases">
        <authorList>
            <person name="Lanie J.A."/>
            <person name="Ng W.-L."/>
            <person name="Kazmierczak K.M."/>
            <person name="Andrzejewski T.M."/>
            <person name="Davidsen T.M."/>
            <person name="Wayne K.J."/>
            <person name="Tettelin H."/>
            <person name="Glass J.I."/>
            <person name="Rusch D."/>
            <person name="Podicherti R."/>
            <person name="Tsui H.-C.T."/>
            <person name="Winkler M.E."/>
        </authorList>
    </citation>
    <scope>NUCLEOTIDE SEQUENCE</scope>
</reference>
<keyword evidence="2" id="KW-0560">Oxidoreductase</keyword>
<name>A0A381X9X3_9ZZZZ</name>
<dbReference type="CDD" id="cd07093">
    <property type="entry name" value="ALDH_F8_HMSADH"/>
    <property type="match status" value="1"/>
</dbReference>
<dbReference type="PANTHER" id="PTHR43720">
    <property type="entry name" value="2-AMINOMUCONIC SEMIALDEHYDE DEHYDROGENASE"/>
    <property type="match status" value="1"/>
</dbReference>
<dbReference type="InterPro" id="IPR016161">
    <property type="entry name" value="Ald_DH/histidinol_DH"/>
</dbReference>
<dbReference type="Gene3D" id="3.40.309.10">
    <property type="entry name" value="Aldehyde Dehydrogenase, Chain A, domain 2"/>
    <property type="match status" value="1"/>
</dbReference>
<dbReference type="InterPro" id="IPR015590">
    <property type="entry name" value="Aldehyde_DH_dom"/>
</dbReference>
<dbReference type="EMBL" id="UINC01014357">
    <property type="protein sequence ID" value="SVA61291.1"/>
    <property type="molecule type" value="Genomic_DNA"/>
</dbReference>
<dbReference type="PROSITE" id="PS00070">
    <property type="entry name" value="ALDEHYDE_DEHYDR_CYS"/>
    <property type="match status" value="1"/>
</dbReference>
<dbReference type="FunFam" id="3.40.605.10:FF:000007">
    <property type="entry name" value="NAD/NADP-dependent betaine aldehyde dehydrogenase"/>
    <property type="match status" value="1"/>
</dbReference>